<name>A0A0F9KJ76_9ZZZZ</name>
<dbReference type="Gene3D" id="3.10.28.10">
    <property type="entry name" value="Homing endonucleases"/>
    <property type="match status" value="1"/>
</dbReference>
<dbReference type="Gene3D" id="1.10.10.60">
    <property type="entry name" value="Homeodomain-like"/>
    <property type="match status" value="1"/>
</dbReference>
<organism evidence="1">
    <name type="scientific">marine sediment metagenome</name>
    <dbReference type="NCBI Taxonomy" id="412755"/>
    <lineage>
        <taxon>unclassified sequences</taxon>
        <taxon>metagenomes</taxon>
        <taxon>ecological metagenomes</taxon>
    </lineage>
</organism>
<dbReference type="AlphaFoldDB" id="A0A0F9KJ76"/>
<proteinExistence type="predicted"/>
<comment type="caution">
    <text evidence="1">The sequence shown here is derived from an EMBL/GenBank/DDBJ whole genome shotgun (WGS) entry which is preliminary data.</text>
</comment>
<dbReference type="InterPro" id="IPR027434">
    <property type="entry name" value="Homing_endonucl"/>
</dbReference>
<evidence type="ECO:0000313" key="1">
    <source>
        <dbReference type="EMBL" id="KKM82018.1"/>
    </source>
</evidence>
<accession>A0A0F9KJ76</accession>
<dbReference type="EMBL" id="LAZR01007927">
    <property type="protein sequence ID" value="KKM82018.1"/>
    <property type="molecule type" value="Genomic_DNA"/>
</dbReference>
<protein>
    <recommendedName>
        <fullName evidence="2">DOD-type homing endonuclease domain-containing protein</fullName>
    </recommendedName>
</protein>
<gene>
    <name evidence="1" type="ORF">LCGC14_1323760</name>
</gene>
<dbReference type="SUPFAM" id="SSF55608">
    <property type="entry name" value="Homing endonucleases"/>
    <property type="match status" value="2"/>
</dbReference>
<sequence>MTVCITNSRLVEIYEQTQSIRETGKKLGISHETVRYKLKKLGITNKPVRYTCNDNYFQSDLPDVFYWAGFIAADGCVKLNNKKYKQLSIGLSQKDHYQVEKFKKAIDFNGPVHKITSQGYDRSEISISSAQLFDDLSRFNIVPRKSLIYMFPEWLIDHSLVNHFMRGYNDGDGSFYLSLSKGRTVEQLYIALRGTKKFLTTYKQILEQNCKLRKSDKKPRLNSGIYTLEYGGTRAVGQIRDFLYKGSDNNIRLDRKYIISHDARFMNIPENYRFKKQLY</sequence>
<evidence type="ECO:0008006" key="2">
    <source>
        <dbReference type="Google" id="ProtNLM"/>
    </source>
</evidence>
<reference evidence="1" key="1">
    <citation type="journal article" date="2015" name="Nature">
        <title>Complex archaea that bridge the gap between prokaryotes and eukaryotes.</title>
        <authorList>
            <person name="Spang A."/>
            <person name="Saw J.H."/>
            <person name="Jorgensen S.L."/>
            <person name="Zaremba-Niedzwiedzka K."/>
            <person name="Martijn J."/>
            <person name="Lind A.E."/>
            <person name="van Eijk R."/>
            <person name="Schleper C."/>
            <person name="Guy L."/>
            <person name="Ettema T.J."/>
        </authorList>
    </citation>
    <scope>NUCLEOTIDE SEQUENCE</scope>
</reference>